<keyword evidence="1" id="KW-1133">Transmembrane helix</keyword>
<keyword evidence="4" id="KW-1185">Reference proteome</keyword>
<accession>A0A1T5EZP8</accession>
<evidence type="ECO:0000259" key="2">
    <source>
        <dbReference type="Pfam" id="PF04389"/>
    </source>
</evidence>
<dbReference type="InterPro" id="IPR007484">
    <property type="entry name" value="Peptidase_M28"/>
</dbReference>
<dbReference type="PANTHER" id="PTHR12147">
    <property type="entry name" value="METALLOPEPTIDASE M28 FAMILY MEMBER"/>
    <property type="match status" value="1"/>
</dbReference>
<keyword evidence="1" id="KW-0472">Membrane</keyword>
<sequence>MKNCSYMITSRHIFIILHNILFIANRLMVFIRTFIIIISCLLAVLNGSAQKVDRDRLLNDIKTLSSRDFSGRKPGTMGHQKARTYLAGRFQALALKPFQEGYLDTFAMTNGLTGYNIIGYIPGKREDAIVISGHYDHLGERNGAIYYGADDNASGASALLALAAYFSGHRPNHTLIFAAFDAEEMGLQGARAFVRAPPIPLDRIVLNVNMDMVSRNDNNELYASGTYHYPFLSPFIKSDSRFITLKTGHDQPGSGHDDWTKQSDHAAFHEAGIPFIYFGVEDHPDYHTPRDTYERIQPDFFHHAVLAILDVLENIDKETLPSPKLVRSGSAVGDLP</sequence>
<dbReference type="Gene3D" id="3.40.630.10">
    <property type="entry name" value="Zn peptidases"/>
    <property type="match status" value="1"/>
</dbReference>
<dbReference type="SUPFAM" id="SSF53187">
    <property type="entry name" value="Zn-dependent exopeptidases"/>
    <property type="match status" value="1"/>
</dbReference>
<protein>
    <submittedName>
        <fullName evidence="3">Peptidase family M28</fullName>
    </submittedName>
</protein>
<evidence type="ECO:0000256" key="1">
    <source>
        <dbReference type="SAM" id="Phobius"/>
    </source>
</evidence>
<feature type="transmembrane region" description="Helical" evidence="1">
    <location>
        <begin position="20"/>
        <end position="45"/>
    </location>
</feature>
<dbReference type="GO" id="GO:0006508">
    <property type="term" value="P:proteolysis"/>
    <property type="evidence" value="ECO:0007669"/>
    <property type="project" value="InterPro"/>
</dbReference>
<proteinExistence type="predicted"/>
<keyword evidence="1" id="KW-0812">Transmembrane</keyword>
<dbReference type="InterPro" id="IPR045175">
    <property type="entry name" value="M28_fam"/>
</dbReference>
<dbReference type="Proteomes" id="UP000190541">
    <property type="component" value="Unassembled WGS sequence"/>
</dbReference>
<evidence type="ECO:0000313" key="4">
    <source>
        <dbReference type="Proteomes" id="UP000190541"/>
    </source>
</evidence>
<dbReference type="EMBL" id="FUYS01000012">
    <property type="protein sequence ID" value="SKB89444.1"/>
    <property type="molecule type" value="Genomic_DNA"/>
</dbReference>
<organism evidence="3 4">
    <name type="scientific">Parapedobacter luteus</name>
    <dbReference type="NCBI Taxonomy" id="623280"/>
    <lineage>
        <taxon>Bacteria</taxon>
        <taxon>Pseudomonadati</taxon>
        <taxon>Bacteroidota</taxon>
        <taxon>Sphingobacteriia</taxon>
        <taxon>Sphingobacteriales</taxon>
        <taxon>Sphingobacteriaceae</taxon>
        <taxon>Parapedobacter</taxon>
    </lineage>
</organism>
<dbReference type="AlphaFoldDB" id="A0A1T5EZP8"/>
<name>A0A1T5EZP8_9SPHI</name>
<dbReference type="PANTHER" id="PTHR12147:SF26">
    <property type="entry name" value="PEPTIDASE M28 DOMAIN-CONTAINING PROTEIN"/>
    <property type="match status" value="1"/>
</dbReference>
<dbReference type="STRING" id="623280.SAMN05660226_03686"/>
<dbReference type="GO" id="GO:0008235">
    <property type="term" value="F:metalloexopeptidase activity"/>
    <property type="evidence" value="ECO:0007669"/>
    <property type="project" value="InterPro"/>
</dbReference>
<evidence type="ECO:0000313" key="3">
    <source>
        <dbReference type="EMBL" id="SKB89444.1"/>
    </source>
</evidence>
<gene>
    <name evidence="3" type="ORF">SAMN05660226_03686</name>
</gene>
<reference evidence="3 4" key="1">
    <citation type="submission" date="2017-02" db="EMBL/GenBank/DDBJ databases">
        <authorList>
            <person name="Peterson S.W."/>
        </authorList>
    </citation>
    <scope>NUCLEOTIDE SEQUENCE [LARGE SCALE GENOMIC DNA]</scope>
    <source>
        <strain evidence="3 4">DSM 22899</strain>
    </source>
</reference>
<feature type="domain" description="Peptidase M28" evidence="2">
    <location>
        <begin position="116"/>
        <end position="310"/>
    </location>
</feature>
<dbReference type="Pfam" id="PF04389">
    <property type="entry name" value="Peptidase_M28"/>
    <property type="match status" value="1"/>
</dbReference>